<dbReference type="Proteomes" id="UP001295423">
    <property type="component" value="Unassembled WGS sequence"/>
</dbReference>
<evidence type="ECO:0000256" key="1">
    <source>
        <dbReference type="SAM" id="Phobius"/>
    </source>
</evidence>
<protein>
    <submittedName>
        <fullName evidence="2">Uncharacterized protein</fullName>
    </submittedName>
</protein>
<feature type="transmembrane region" description="Helical" evidence="1">
    <location>
        <begin position="89"/>
        <end position="107"/>
    </location>
</feature>
<gene>
    <name evidence="2" type="ORF">CYCCA115_LOCUS2251</name>
</gene>
<feature type="transmembrane region" description="Helical" evidence="1">
    <location>
        <begin position="57"/>
        <end position="77"/>
    </location>
</feature>
<organism evidence="2 3">
    <name type="scientific">Cylindrotheca closterium</name>
    <dbReference type="NCBI Taxonomy" id="2856"/>
    <lineage>
        <taxon>Eukaryota</taxon>
        <taxon>Sar</taxon>
        <taxon>Stramenopiles</taxon>
        <taxon>Ochrophyta</taxon>
        <taxon>Bacillariophyta</taxon>
        <taxon>Bacillariophyceae</taxon>
        <taxon>Bacillariophycidae</taxon>
        <taxon>Bacillariales</taxon>
        <taxon>Bacillariaceae</taxon>
        <taxon>Cylindrotheca</taxon>
    </lineage>
</organism>
<keyword evidence="1" id="KW-0472">Membrane</keyword>
<name>A0AAD2CNS1_9STRA</name>
<proteinExistence type="predicted"/>
<dbReference type="AlphaFoldDB" id="A0AAD2CNS1"/>
<sequence>MQQKALIRNEVISNQRHVTLWKKVPPTSPSISQDTLRKSSCLYSRPQDNLVSGIAEIGIGFALGVLWSEFFIAFTGCGPTNFSDTLERICYQGVIVLAGVALFNRIVTGGKDLEKSAEDVFGPLESFTLIQVQIAEYSSALAVVGAFVALGFQYSRGADIDGLSGIDVAMCRAIRDL</sequence>
<evidence type="ECO:0000313" key="3">
    <source>
        <dbReference type="Proteomes" id="UP001295423"/>
    </source>
</evidence>
<reference evidence="2" key="1">
    <citation type="submission" date="2023-08" db="EMBL/GenBank/DDBJ databases">
        <authorList>
            <person name="Audoor S."/>
            <person name="Bilcke G."/>
        </authorList>
    </citation>
    <scope>NUCLEOTIDE SEQUENCE</scope>
</reference>
<keyword evidence="1" id="KW-1133">Transmembrane helix</keyword>
<dbReference type="EMBL" id="CAKOGP040000125">
    <property type="protein sequence ID" value="CAJ1931129.1"/>
    <property type="molecule type" value="Genomic_DNA"/>
</dbReference>
<evidence type="ECO:0000313" key="2">
    <source>
        <dbReference type="EMBL" id="CAJ1931129.1"/>
    </source>
</evidence>
<keyword evidence="1" id="KW-0812">Transmembrane</keyword>
<keyword evidence="3" id="KW-1185">Reference proteome</keyword>
<comment type="caution">
    <text evidence="2">The sequence shown here is derived from an EMBL/GenBank/DDBJ whole genome shotgun (WGS) entry which is preliminary data.</text>
</comment>
<accession>A0AAD2CNS1</accession>